<protein>
    <submittedName>
        <fullName evidence="3">Uncharacterized protein</fullName>
    </submittedName>
</protein>
<proteinExistence type="predicted"/>
<dbReference type="Proteomes" id="UP000887572">
    <property type="component" value="Unplaced"/>
</dbReference>
<evidence type="ECO:0000313" key="3">
    <source>
        <dbReference type="WBParaSite" id="Gr19_v10_g13903.t1"/>
    </source>
</evidence>
<dbReference type="AlphaFoldDB" id="A0A914H532"/>
<accession>A0A914H532</accession>
<sequence length="388" mass="44097">MAPQSLVLVRLFCLVMLARHSIQWGALPSLPSGIPSIIGGNYKCYHSLYYVKKFDKDKLKALEEHILNKWHDKITDSRQSIQCYSDVGCETYRCQDARGNDIFVLNGCAKQKINDDHSTKCTLDVELGQFCSLKADRLAAPSCSGCYKEECNKKSIELGRKIDPNADLCYYSVRYANKKNPPQDLLSWLKKNMSITDKIRETFSCNGRVGCQIFRCHDNDGNDHFRVTGCVTDSGCKVLGQFCTKGRSKCHNCHGSKCNRKLTELQGNKAADNPKMYDGPNPGLRCLLKKICSLLIKQKTSKMKAVKLSRRFAPRWSKKSKKLKSKSRKTSLTCKNFEALDNKLKNVNDEKFNRYADLSEELEDSPPNEMNMMFMDEYLLAIRAVIDA</sequence>
<keyword evidence="1" id="KW-0732">Signal</keyword>
<dbReference type="WBParaSite" id="Gr19_v10_g13903.t1">
    <property type="protein sequence ID" value="Gr19_v10_g13903.t1"/>
    <property type="gene ID" value="Gr19_v10_g13903"/>
</dbReference>
<name>A0A914H532_GLORO</name>
<reference evidence="3" key="1">
    <citation type="submission" date="2022-11" db="UniProtKB">
        <authorList>
            <consortium name="WormBaseParasite"/>
        </authorList>
    </citation>
    <scope>IDENTIFICATION</scope>
</reference>
<keyword evidence="2" id="KW-1185">Reference proteome</keyword>
<evidence type="ECO:0000256" key="1">
    <source>
        <dbReference type="SAM" id="SignalP"/>
    </source>
</evidence>
<organism evidence="2 3">
    <name type="scientific">Globodera rostochiensis</name>
    <name type="common">Golden nematode worm</name>
    <name type="synonym">Heterodera rostochiensis</name>
    <dbReference type="NCBI Taxonomy" id="31243"/>
    <lineage>
        <taxon>Eukaryota</taxon>
        <taxon>Metazoa</taxon>
        <taxon>Ecdysozoa</taxon>
        <taxon>Nematoda</taxon>
        <taxon>Chromadorea</taxon>
        <taxon>Rhabditida</taxon>
        <taxon>Tylenchina</taxon>
        <taxon>Tylenchomorpha</taxon>
        <taxon>Tylenchoidea</taxon>
        <taxon>Heteroderidae</taxon>
        <taxon>Heteroderinae</taxon>
        <taxon>Globodera</taxon>
    </lineage>
</organism>
<evidence type="ECO:0000313" key="2">
    <source>
        <dbReference type="Proteomes" id="UP000887572"/>
    </source>
</evidence>
<feature type="chain" id="PRO_5037846460" evidence="1">
    <location>
        <begin position="19"/>
        <end position="388"/>
    </location>
</feature>
<feature type="signal peptide" evidence="1">
    <location>
        <begin position="1"/>
        <end position="18"/>
    </location>
</feature>